<proteinExistence type="predicted"/>
<dbReference type="PANTHER" id="PTHR44846:SF17">
    <property type="entry name" value="GNTR-FAMILY TRANSCRIPTIONAL REGULATOR"/>
    <property type="match status" value="1"/>
</dbReference>
<dbReference type="PANTHER" id="PTHR44846">
    <property type="entry name" value="MANNOSYL-D-GLYCERATE TRANSPORT/METABOLISM SYSTEM REPRESSOR MNGR-RELATED"/>
    <property type="match status" value="1"/>
</dbReference>
<dbReference type="InterPro" id="IPR036390">
    <property type="entry name" value="WH_DNA-bd_sf"/>
</dbReference>
<keyword evidence="3" id="KW-0804">Transcription</keyword>
<dbReference type="SMART" id="SM00345">
    <property type="entry name" value="HTH_GNTR"/>
    <property type="match status" value="1"/>
</dbReference>
<evidence type="ECO:0000259" key="4">
    <source>
        <dbReference type="PROSITE" id="PS50949"/>
    </source>
</evidence>
<accession>A0ABQ2QXJ0</accession>
<keyword evidence="6" id="KW-1185">Reference proteome</keyword>
<dbReference type="RefSeq" id="WP_189247003.1">
    <property type="nucleotide sequence ID" value="NZ_BMQJ01000006.1"/>
</dbReference>
<dbReference type="SUPFAM" id="SSF64288">
    <property type="entry name" value="Chorismate lyase-like"/>
    <property type="match status" value="1"/>
</dbReference>
<dbReference type="Gene3D" id="1.10.10.10">
    <property type="entry name" value="Winged helix-like DNA-binding domain superfamily/Winged helix DNA-binding domain"/>
    <property type="match status" value="1"/>
</dbReference>
<evidence type="ECO:0000313" key="5">
    <source>
        <dbReference type="EMBL" id="GGP97376.1"/>
    </source>
</evidence>
<gene>
    <name evidence="5" type="ORF">GCM10010140_29270</name>
</gene>
<keyword evidence="2" id="KW-0238">DNA-binding</keyword>
<dbReference type="CDD" id="cd07377">
    <property type="entry name" value="WHTH_GntR"/>
    <property type="match status" value="1"/>
</dbReference>
<evidence type="ECO:0000256" key="2">
    <source>
        <dbReference type="ARBA" id="ARBA00023125"/>
    </source>
</evidence>
<dbReference type="PROSITE" id="PS50949">
    <property type="entry name" value="HTH_GNTR"/>
    <property type="match status" value="1"/>
</dbReference>
<dbReference type="InterPro" id="IPR028978">
    <property type="entry name" value="Chorismate_lyase_/UTRA_dom_sf"/>
</dbReference>
<dbReference type="InterPro" id="IPR000524">
    <property type="entry name" value="Tscrpt_reg_HTH_GntR"/>
</dbReference>
<dbReference type="Proteomes" id="UP000611554">
    <property type="component" value="Unassembled WGS sequence"/>
</dbReference>
<organism evidence="5 6">
    <name type="scientific">Streptosporangium pseudovulgare</name>
    <dbReference type="NCBI Taxonomy" id="35765"/>
    <lineage>
        <taxon>Bacteria</taxon>
        <taxon>Bacillati</taxon>
        <taxon>Actinomycetota</taxon>
        <taxon>Actinomycetes</taxon>
        <taxon>Streptosporangiales</taxon>
        <taxon>Streptosporangiaceae</taxon>
        <taxon>Streptosporangium</taxon>
    </lineage>
</organism>
<dbReference type="SUPFAM" id="SSF46785">
    <property type="entry name" value="Winged helix' DNA-binding domain"/>
    <property type="match status" value="1"/>
</dbReference>
<evidence type="ECO:0000256" key="3">
    <source>
        <dbReference type="ARBA" id="ARBA00023163"/>
    </source>
</evidence>
<feature type="domain" description="HTH gntR-type" evidence="4">
    <location>
        <begin position="7"/>
        <end position="75"/>
    </location>
</feature>
<dbReference type="Pfam" id="PF07702">
    <property type="entry name" value="UTRA"/>
    <property type="match status" value="1"/>
</dbReference>
<dbReference type="InterPro" id="IPR011663">
    <property type="entry name" value="UTRA"/>
</dbReference>
<comment type="caution">
    <text evidence="5">The sequence shown here is derived from an EMBL/GenBank/DDBJ whole genome shotgun (WGS) entry which is preliminary data.</text>
</comment>
<dbReference type="SMART" id="SM00866">
    <property type="entry name" value="UTRA"/>
    <property type="match status" value="1"/>
</dbReference>
<name>A0ABQ2QXJ0_9ACTN</name>
<dbReference type="EMBL" id="BMQJ01000006">
    <property type="protein sequence ID" value="GGP97376.1"/>
    <property type="molecule type" value="Genomic_DNA"/>
</dbReference>
<dbReference type="Gene3D" id="3.40.1410.10">
    <property type="entry name" value="Chorismate lyase-like"/>
    <property type="match status" value="1"/>
</dbReference>
<evidence type="ECO:0000313" key="6">
    <source>
        <dbReference type="Proteomes" id="UP000611554"/>
    </source>
</evidence>
<dbReference type="InterPro" id="IPR036388">
    <property type="entry name" value="WH-like_DNA-bd_sf"/>
</dbReference>
<keyword evidence="1" id="KW-0805">Transcription regulation</keyword>
<dbReference type="Pfam" id="PF00392">
    <property type="entry name" value="GntR"/>
    <property type="match status" value="1"/>
</dbReference>
<reference evidence="6" key="1">
    <citation type="journal article" date="2019" name="Int. J. Syst. Evol. Microbiol.">
        <title>The Global Catalogue of Microorganisms (GCM) 10K type strain sequencing project: providing services to taxonomists for standard genome sequencing and annotation.</title>
        <authorList>
            <consortium name="The Broad Institute Genomics Platform"/>
            <consortium name="The Broad Institute Genome Sequencing Center for Infectious Disease"/>
            <person name="Wu L."/>
            <person name="Ma J."/>
        </authorList>
    </citation>
    <scope>NUCLEOTIDE SEQUENCE [LARGE SCALE GENOMIC DNA]</scope>
    <source>
        <strain evidence="6">JCM 3115</strain>
    </source>
</reference>
<dbReference type="InterPro" id="IPR050679">
    <property type="entry name" value="Bact_HTH_transcr_reg"/>
</dbReference>
<protein>
    <submittedName>
        <fullName evidence="5">GntR family transcriptional regulator</fullName>
    </submittedName>
</protein>
<sequence length="252" mass="27983">MPKKDGRPRHQQIAAELRALIMSGDLAPGTRLPTTQQLMAQYAVTSQTVQRTLNVLKDENFIVGRAGVGVYVRDEPSLAITPASYMTPAARDEAYPWMTEAAKRSQRGAIRLLGVSEVAPPAAVAEALGLDDGEAVSLRHQMLLLDDRPAELAWIYHPLSIAQGTPLMDRKRIPGGSPRLLAELGHPPRQWVDRLSSRLPTTEELETLELPDDVPVLRTLRVVYTDETRPIEVQVLVKGGHLYELMYRQDVD</sequence>
<evidence type="ECO:0000256" key="1">
    <source>
        <dbReference type="ARBA" id="ARBA00023015"/>
    </source>
</evidence>